<comment type="caution">
    <text evidence="1">The sequence shown here is derived from an EMBL/GenBank/DDBJ whole genome shotgun (WGS) entry which is preliminary data.</text>
</comment>
<reference evidence="1 2" key="1">
    <citation type="submission" date="2017-08" db="EMBL/GenBank/DDBJ databases">
        <title>Reclassification of Bisgaard taxon 37 and 44.</title>
        <authorList>
            <person name="Christensen H."/>
        </authorList>
    </citation>
    <scope>NUCLEOTIDE SEQUENCE [LARGE SCALE GENOMIC DNA]</scope>
    <source>
        <strain evidence="1 2">EEAB3T1</strain>
    </source>
</reference>
<dbReference type="RefSeq" id="WP_119534502.1">
    <property type="nucleotide sequence ID" value="NZ_NRJF01000072.1"/>
</dbReference>
<gene>
    <name evidence="1" type="ORF">CKF59_02985</name>
</gene>
<organism evidence="1 2">
    <name type="scientific">Psittacicella gerlachiana</name>
    <dbReference type="NCBI Taxonomy" id="2028574"/>
    <lineage>
        <taxon>Bacteria</taxon>
        <taxon>Pseudomonadati</taxon>
        <taxon>Pseudomonadota</taxon>
        <taxon>Gammaproteobacteria</taxon>
        <taxon>Pasteurellales</taxon>
        <taxon>Psittacicellaceae</taxon>
        <taxon>Psittacicella</taxon>
    </lineage>
</organism>
<keyword evidence="2" id="KW-1185">Reference proteome</keyword>
<dbReference type="EMBL" id="NRJF01000072">
    <property type="protein sequence ID" value="RIY36048.1"/>
    <property type="molecule type" value="Genomic_DNA"/>
</dbReference>
<protein>
    <submittedName>
        <fullName evidence="1">Uncharacterized protein</fullName>
    </submittedName>
</protein>
<evidence type="ECO:0000313" key="2">
    <source>
        <dbReference type="Proteomes" id="UP000265964"/>
    </source>
</evidence>
<dbReference type="AlphaFoldDB" id="A0A3A1YFT5"/>
<evidence type="ECO:0000313" key="1">
    <source>
        <dbReference type="EMBL" id="RIY36048.1"/>
    </source>
</evidence>
<dbReference type="Proteomes" id="UP000265964">
    <property type="component" value="Unassembled WGS sequence"/>
</dbReference>
<accession>A0A3A1YFT5</accession>
<sequence>MQDHKLQLLRDVLSYDVANKLKEVERKQDLIIEQIDKLNQTLEKINLQMAPFFNNVRNIANGYVQDNLVSLRETAAILGITKYALQYRISAGIYPEPTAVKGKQKFYFESQVKILKSINFKILDNWKDRRSKPL</sequence>
<proteinExistence type="predicted"/>
<name>A0A3A1YFT5_9GAMM</name>